<dbReference type="OrthoDB" id="361835at2759"/>
<comment type="caution">
    <text evidence="2">The sequence shown here is derived from an EMBL/GenBank/DDBJ whole genome shotgun (WGS) entry which is preliminary data.</text>
</comment>
<feature type="region of interest" description="Disordered" evidence="1">
    <location>
        <begin position="1"/>
        <end position="21"/>
    </location>
</feature>
<dbReference type="EMBL" id="JWZX01000407">
    <property type="protein sequence ID" value="KOO53040.1"/>
    <property type="molecule type" value="Genomic_DNA"/>
</dbReference>
<dbReference type="Proteomes" id="UP000037460">
    <property type="component" value="Unassembled WGS sequence"/>
</dbReference>
<name>A0A0M0LPQ1_9EUKA</name>
<evidence type="ECO:0000256" key="1">
    <source>
        <dbReference type="SAM" id="MobiDB-lite"/>
    </source>
</evidence>
<evidence type="ECO:0000313" key="3">
    <source>
        <dbReference type="Proteomes" id="UP000037460"/>
    </source>
</evidence>
<keyword evidence="3" id="KW-1185">Reference proteome</keyword>
<feature type="compositionally biased region" description="Low complexity" evidence="1">
    <location>
        <begin position="131"/>
        <end position="140"/>
    </location>
</feature>
<reference evidence="3" key="1">
    <citation type="journal article" date="2015" name="PLoS Genet.">
        <title>Genome Sequence and Transcriptome Analyses of Chrysochromulina tobin: Metabolic Tools for Enhanced Algal Fitness in the Prominent Order Prymnesiales (Haptophyceae).</title>
        <authorList>
            <person name="Hovde B.T."/>
            <person name="Deodato C.R."/>
            <person name="Hunsperger H.M."/>
            <person name="Ryken S.A."/>
            <person name="Yost W."/>
            <person name="Jha R.K."/>
            <person name="Patterson J."/>
            <person name="Monnat R.J. Jr."/>
            <person name="Barlow S.B."/>
            <person name="Starkenburg S.R."/>
            <person name="Cattolico R.A."/>
        </authorList>
    </citation>
    <scope>NUCLEOTIDE SEQUENCE</scope>
    <source>
        <strain evidence="3">CCMP291</strain>
    </source>
</reference>
<dbReference type="AlphaFoldDB" id="A0A0M0LPQ1"/>
<gene>
    <name evidence="2" type="ORF">Ctob_015522</name>
</gene>
<sequence length="163" mass="17760">MPKEDFLPGQTKELDPNAADTEALTNFYQSLLRQRPESEMAQRWLLQYGLLPGGEDEAKAMIKKLGKSAPSSKPTAAKKPSKPAANDDDFESKPKSKAPAKKPPPSKSKATIAKEDSSDEEFEEKKKPAATKKPAASSKPPAKRPVDENSSDEDVPITKKAKK</sequence>
<dbReference type="PANTHER" id="PTHR33828:SF2">
    <property type="entry name" value="NUCLEOLIN"/>
    <property type="match status" value="1"/>
</dbReference>
<proteinExistence type="predicted"/>
<dbReference type="PANTHER" id="PTHR33828">
    <property type="entry name" value="OS05G0596200 PROTEIN"/>
    <property type="match status" value="1"/>
</dbReference>
<protein>
    <submittedName>
        <fullName evidence="2">Uncharacterized protein</fullName>
    </submittedName>
</protein>
<organism evidence="2 3">
    <name type="scientific">Chrysochromulina tobinii</name>
    <dbReference type="NCBI Taxonomy" id="1460289"/>
    <lineage>
        <taxon>Eukaryota</taxon>
        <taxon>Haptista</taxon>
        <taxon>Haptophyta</taxon>
        <taxon>Prymnesiophyceae</taxon>
        <taxon>Prymnesiales</taxon>
        <taxon>Chrysochromulinaceae</taxon>
        <taxon>Chrysochromulina</taxon>
    </lineage>
</organism>
<evidence type="ECO:0000313" key="2">
    <source>
        <dbReference type="EMBL" id="KOO53040.1"/>
    </source>
</evidence>
<feature type="compositionally biased region" description="Low complexity" evidence="1">
    <location>
        <begin position="67"/>
        <end position="84"/>
    </location>
</feature>
<accession>A0A0M0LPQ1</accession>
<feature type="region of interest" description="Disordered" evidence="1">
    <location>
        <begin position="61"/>
        <end position="163"/>
    </location>
</feature>